<evidence type="ECO:0000256" key="1">
    <source>
        <dbReference type="ARBA" id="ARBA00007689"/>
    </source>
</evidence>
<comment type="similarity">
    <text evidence="1">Belongs to the YciI family.</text>
</comment>
<sequence>MKVMVFVKATKESEAGMMPDEKVIADMGKFKEELVKAGVMLAGEGLHPSSRGKRLHISGGKKTLIDGPFAETKELVGGYWIWQVRSLDEAVEWARRCADYMPSGEWVLELRPIFEAEDFGEEFTPELRAQEQRLRAEIERQRRS</sequence>
<dbReference type="EMBL" id="JEMB01000918">
    <property type="protein sequence ID" value="KYF92470.1"/>
    <property type="molecule type" value="Genomic_DNA"/>
</dbReference>
<proteinExistence type="inferred from homology"/>
<dbReference type="PANTHER" id="PTHR35174">
    <property type="entry name" value="BLL7171 PROTEIN-RELATED"/>
    <property type="match status" value="1"/>
</dbReference>
<comment type="caution">
    <text evidence="3">The sequence shown here is derived from an EMBL/GenBank/DDBJ whole genome shotgun (WGS) entry which is preliminary data.</text>
</comment>
<dbReference type="Proteomes" id="UP000075635">
    <property type="component" value="Unassembled WGS sequence"/>
</dbReference>
<name>A0A150SJD6_SORCE</name>
<evidence type="ECO:0000313" key="4">
    <source>
        <dbReference type="Proteomes" id="UP000075635"/>
    </source>
</evidence>
<reference evidence="3 4" key="1">
    <citation type="submission" date="2014-02" db="EMBL/GenBank/DDBJ databases">
        <title>The small core and large imbalanced accessory genome model reveals a collaborative survival strategy of Sorangium cellulosum strains in nature.</title>
        <authorList>
            <person name="Han K."/>
            <person name="Peng R."/>
            <person name="Blom J."/>
            <person name="Li Y.-Z."/>
        </authorList>
    </citation>
    <scope>NUCLEOTIDE SEQUENCE [LARGE SCALE GENOMIC DNA]</scope>
    <source>
        <strain evidence="3 4">So0011-07</strain>
    </source>
</reference>
<dbReference type="SUPFAM" id="SSF54909">
    <property type="entry name" value="Dimeric alpha+beta barrel"/>
    <property type="match status" value="1"/>
</dbReference>
<dbReference type="InterPro" id="IPR011008">
    <property type="entry name" value="Dimeric_a/b-barrel"/>
</dbReference>
<evidence type="ECO:0000313" key="3">
    <source>
        <dbReference type="EMBL" id="KYF92470.1"/>
    </source>
</evidence>
<protein>
    <submittedName>
        <fullName evidence="3">Dehydrogenase</fullName>
    </submittedName>
</protein>
<dbReference type="InterPro" id="IPR005545">
    <property type="entry name" value="YCII"/>
</dbReference>
<organism evidence="3 4">
    <name type="scientific">Sorangium cellulosum</name>
    <name type="common">Polyangium cellulosum</name>
    <dbReference type="NCBI Taxonomy" id="56"/>
    <lineage>
        <taxon>Bacteria</taxon>
        <taxon>Pseudomonadati</taxon>
        <taxon>Myxococcota</taxon>
        <taxon>Polyangia</taxon>
        <taxon>Polyangiales</taxon>
        <taxon>Polyangiaceae</taxon>
        <taxon>Sorangium</taxon>
    </lineage>
</organism>
<evidence type="ECO:0000259" key="2">
    <source>
        <dbReference type="Pfam" id="PF03795"/>
    </source>
</evidence>
<accession>A0A150SJD6</accession>
<gene>
    <name evidence="3" type="ORF">BE17_11085</name>
</gene>
<dbReference type="Gene3D" id="3.30.70.1060">
    <property type="entry name" value="Dimeric alpha+beta barrel"/>
    <property type="match status" value="1"/>
</dbReference>
<dbReference type="PANTHER" id="PTHR35174:SF4">
    <property type="entry name" value="BLL7163 PROTEIN"/>
    <property type="match status" value="1"/>
</dbReference>
<feature type="domain" description="YCII-related" evidence="2">
    <location>
        <begin position="1"/>
        <end position="100"/>
    </location>
</feature>
<dbReference type="Pfam" id="PF03795">
    <property type="entry name" value="YCII"/>
    <property type="match status" value="1"/>
</dbReference>
<dbReference type="AlphaFoldDB" id="A0A150SJD6"/>